<accession>A0ACC0JNA0</accession>
<evidence type="ECO:0000313" key="1">
    <source>
        <dbReference type="EMBL" id="KAI8425637.1"/>
    </source>
</evidence>
<organism evidence="1 2">
    <name type="scientific">Choristoneura fumiferana</name>
    <name type="common">Spruce budworm moth</name>
    <name type="synonym">Archips fumiferana</name>
    <dbReference type="NCBI Taxonomy" id="7141"/>
    <lineage>
        <taxon>Eukaryota</taxon>
        <taxon>Metazoa</taxon>
        <taxon>Ecdysozoa</taxon>
        <taxon>Arthropoda</taxon>
        <taxon>Hexapoda</taxon>
        <taxon>Insecta</taxon>
        <taxon>Pterygota</taxon>
        <taxon>Neoptera</taxon>
        <taxon>Endopterygota</taxon>
        <taxon>Lepidoptera</taxon>
        <taxon>Glossata</taxon>
        <taxon>Ditrysia</taxon>
        <taxon>Tortricoidea</taxon>
        <taxon>Tortricidae</taxon>
        <taxon>Tortricinae</taxon>
        <taxon>Choristoneura</taxon>
    </lineage>
</organism>
<dbReference type="EMBL" id="CM046119">
    <property type="protein sequence ID" value="KAI8425637.1"/>
    <property type="molecule type" value="Genomic_DNA"/>
</dbReference>
<proteinExistence type="predicted"/>
<gene>
    <name evidence="1" type="ORF">MSG28_011451</name>
</gene>
<keyword evidence="2" id="KW-1185">Reference proteome</keyword>
<comment type="caution">
    <text evidence="1">The sequence shown here is derived from an EMBL/GenBank/DDBJ whole genome shotgun (WGS) entry which is preliminary data.</text>
</comment>
<evidence type="ECO:0000313" key="2">
    <source>
        <dbReference type="Proteomes" id="UP001064048"/>
    </source>
</evidence>
<protein>
    <submittedName>
        <fullName evidence="1">Uncharacterized protein</fullName>
    </submittedName>
</protein>
<reference evidence="1 2" key="1">
    <citation type="journal article" date="2022" name="Genome Biol. Evol.">
        <title>The Spruce Budworm Genome: Reconstructing the Evolutionary History of Antifreeze Proteins.</title>
        <authorList>
            <person name="Beliveau C."/>
            <person name="Gagne P."/>
            <person name="Picq S."/>
            <person name="Vernygora O."/>
            <person name="Keeling C.I."/>
            <person name="Pinkney K."/>
            <person name="Doucet D."/>
            <person name="Wen F."/>
            <person name="Johnston J.S."/>
            <person name="Maaroufi H."/>
            <person name="Boyle B."/>
            <person name="Laroche J."/>
            <person name="Dewar K."/>
            <person name="Juretic N."/>
            <person name="Blackburn G."/>
            <person name="Nisole A."/>
            <person name="Brunet B."/>
            <person name="Brandao M."/>
            <person name="Lumley L."/>
            <person name="Duan J."/>
            <person name="Quan G."/>
            <person name="Lucarotti C.J."/>
            <person name="Roe A.D."/>
            <person name="Sperling F.A.H."/>
            <person name="Levesque R.C."/>
            <person name="Cusson M."/>
        </authorList>
    </citation>
    <scope>NUCLEOTIDE SEQUENCE [LARGE SCALE GENOMIC DNA]</scope>
    <source>
        <strain evidence="1">Glfc:IPQL:Cfum</strain>
    </source>
</reference>
<sequence>MASRSLAGCRPYKPNTRTIQAPGTISKGVPKPIDAEYALADQKTPYIRNKTEAWDKIQLSSRPASSCFADEKDFTSRRRVRPLRPSSDAIATSTTAAILKPQGGSRQVSQFSRYSDVMLPPSRRTFYHPYLDYAAPELLPYAF</sequence>
<dbReference type="Proteomes" id="UP001064048">
    <property type="component" value="Chromosome 19"/>
</dbReference>
<name>A0ACC0JNA0_CHOFU</name>